<dbReference type="AlphaFoldDB" id="A0A8R1HP87"/>
<dbReference type="EnsemblMetazoa" id="CJA06118.1">
    <property type="protein sequence ID" value="CJA06118.1"/>
    <property type="gene ID" value="WBGene00125322"/>
</dbReference>
<feature type="compositionally biased region" description="Basic and acidic residues" evidence="1">
    <location>
        <begin position="280"/>
        <end position="328"/>
    </location>
</feature>
<feature type="compositionally biased region" description="Low complexity" evidence="1">
    <location>
        <begin position="216"/>
        <end position="227"/>
    </location>
</feature>
<organism evidence="2 3">
    <name type="scientific">Caenorhabditis japonica</name>
    <dbReference type="NCBI Taxonomy" id="281687"/>
    <lineage>
        <taxon>Eukaryota</taxon>
        <taxon>Metazoa</taxon>
        <taxon>Ecdysozoa</taxon>
        <taxon>Nematoda</taxon>
        <taxon>Chromadorea</taxon>
        <taxon>Rhabditida</taxon>
        <taxon>Rhabditina</taxon>
        <taxon>Rhabditomorpha</taxon>
        <taxon>Rhabditoidea</taxon>
        <taxon>Rhabditidae</taxon>
        <taxon>Peloderinae</taxon>
        <taxon>Caenorhabditis</taxon>
    </lineage>
</organism>
<reference evidence="2" key="2">
    <citation type="submission" date="2022-06" db="UniProtKB">
        <authorList>
            <consortium name="EnsemblMetazoa"/>
        </authorList>
    </citation>
    <scope>IDENTIFICATION</scope>
    <source>
        <strain evidence="2">DF5081</strain>
    </source>
</reference>
<keyword evidence="3" id="KW-1185">Reference proteome</keyword>
<name>A0A8R1HP87_CAEJA</name>
<evidence type="ECO:0000256" key="1">
    <source>
        <dbReference type="SAM" id="MobiDB-lite"/>
    </source>
</evidence>
<feature type="compositionally biased region" description="Basic and acidic residues" evidence="1">
    <location>
        <begin position="194"/>
        <end position="207"/>
    </location>
</feature>
<dbReference type="Proteomes" id="UP000005237">
    <property type="component" value="Unassembled WGS sequence"/>
</dbReference>
<feature type="region of interest" description="Disordered" evidence="1">
    <location>
        <begin position="115"/>
        <end position="140"/>
    </location>
</feature>
<feature type="compositionally biased region" description="Basic and acidic residues" evidence="1">
    <location>
        <begin position="115"/>
        <end position="129"/>
    </location>
</feature>
<feature type="compositionally biased region" description="Basic and acidic residues" evidence="1">
    <location>
        <begin position="229"/>
        <end position="251"/>
    </location>
</feature>
<protein>
    <submittedName>
        <fullName evidence="2">Uncharacterized protein</fullName>
    </submittedName>
</protein>
<feature type="compositionally biased region" description="Pro residues" evidence="1">
    <location>
        <begin position="270"/>
        <end position="279"/>
    </location>
</feature>
<sequence>MTEIHNAELTEEIITGAVAAWLEQTNDSAMSIEVGFQRDVSHTSNFDLIAATKIDVLKADDFRPMKRGEHVWLEDDQKMINELPKGKRSYEAKRAQAAKSKGIIHNLRKAIANWTEKEAGDGKRGDGKSPARSPGGKMLVPKKKWTDEVVKRVAVKMELPTAEYYPVRFTQGVRRQLILRKSATELATAQEAPAVREKGEAQDRTDQDCWTLPTDLSSSRESLASEAPTQKEESSPPSSPEKEKEKPKEKPPSPMTPTPIVKEEKKVENAPPPPPPPPVVEKEKKEEPKQEKPVEKVVEPKVEEVAKKEEPVVKKEEKPEVVEKKEEPPVVVPDKKRSKKNSQINFKRHPDSGQLTILSEQDGVVTFSCSTKHRVKKTSHS</sequence>
<proteinExistence type="predicted"/>
<accession>A0A8R1HP87</accession>
<reference evidence="3" key="1">
    <citation type="submission" date="2010-08" db="EMBL/GenBank/DDBJ databases">
        <authorList>
            <consortium name="Caenorhabditis japonica Sequencing Consortium"/>
            <person name="Wilson R.K."/>
        </authorList>
    </citation>
    <scope>NUCLEOTIDE SEQUENCE [LARGE SCALE GENOMIC DNA]</scope>
    <source>
        <strain evidence="3">DF5081</strain>
    </source>
</reference>
<dbReference type="OMA" id="ADDFRPM"/>
<evidence type="ECO:0000313" key="3">
    <source>
        <dbReference type="Proteomes" id="UP000005237"/>
    </source>
</evidence>
<feature type="region of interest" description="Disordered" evidence="1">
    <location>
        <begin position="189"/>
        <end position="354"/>
    </location>
</feature>
<evidence type="ECO:0000313" key="2">
    <source>
        <dbReference type="EnsemblMetazoa" id="CJA06118.1"/>
    </source>
</evidence>